<feature type="chain" id="PRO_5042252749" evidence="7">
    <location>
        <begin position="22"/>
        <end position="293"/>
    </location>
</feature>
<keyword evidence="3 7" id="KW-0732">Signal</keyword>
<dbReference type="EMBL" id="JARAOO010000010">
    <property type="protein sequence ID" value="KAJ7953798.1"/>
    <property type="molecule type" value="Genomic_DNA"/>
</dbReference>
<reference evidence="9" key="1">
    <citation type="journal article" date="2023" name="Science">
        <title>Elucidation of the pathway for biosynthesis of saponin adjuvants from the soapbark tree.</title>
        <authorList>
            <person name="Reed J."/>
            <person name="Orme A."/>
            <person name="El-Demerdash A."/>
            <person name="Owen C."/>
            <person name="Martin L.B.B."/>
            <person name="Misra R.C."/>
            <person name="Kikuchi S."/>
            <person name="Rejzek M."/>
            <person name="Martin A.C."/>
            <person name="Harkess A."/>
            <person name="Leebens-Mack J."/>
            <person name="Louveau T."/>
            <person name="Stephenson M.J."/>
            <person name="Osbourn A."/>
        </authorList>
    </citation>
    <scope>NUCLEOTIDE SEQUENCE</scope>
    <source>
        <strain evidence="9">S10</strain>
    </source>
</reference>
<feature type="transmembrane region" description="Helical" evidence="6">
    <location>
        <begin position="250"/>
        <end position="270"/>
    </location>
</feature>
<sequence length="293" mass="33037">MASLLVLQILIFSLFSLPIFSALPFLLSLNCNLTEDHFNSSFIQCRPDLTPNQCTLCVENAKQSISNLCPNAQSFRAWFDGCYIQYYNNYNYRKLSHPHSETTNLFCSNQTNILDLAQFEIALEISLLRLRARIYMATHRGFSHVELQYGNESRIYAMAECVRYVSSMDCETCVGKGIDKLYENCGGKAGGTVVSGYCIVRYENYPFFSNLQEAAYGLEWNSSGGNGISGDMSIWENGKECCLGWKVKVVFVWGIGVACFVLVVFSAWLLRRSIVNKAKVGIFGSWNDNQNDT</sequence>
<dbReference type="KEGG" id="qsa:O6P43_025452"/>
<dbReference type="InterPro" id="IPR050581">
    <property type="entry name" value="CRR_secretory_protein"/>
</dbReference>
<dbReference type="AlphaFoldDB" id="A0AAD7L9M8"/>
<keyword evidence="10" id="KW-1185">Reference proteome</keyword>
<evidence type="ECO:0000256" key="3">
    <source>
        <dbReference type="ARBA" id="ARBA00022729"/>
    </source>
</evidence>
<name>A0AAD7L9M8_QUISA</name>
<keyword evidence="6" id="KW-0472">Membrane</keyword>
<proteinExistence type="inferred from homology"/>
<comment type="caution">
    <text evidence="9">The sequence shown here is derived from an EMBL/GenBank/DDBJ whole genome shotgun (WGS) entry which is preliminary data.</text>
</comment>
<feature type="domain" description="Gnk2-homologous" evidence="8">
    <location>
        <begin position="1"/>
        <end position="91"/>
    </location>
</feature>
<dbReference type="GO" id="GO:0005576">
    <property type="term" value="C:extracellular region"/>
    <property type="evidence" value="ECO:0007669"/>
    <property type="project" value="UniProtKB-SubCell"/>
</dbReference>
<evidence type="ECO:0000256" key="5">
    <source>
        <dbReference type="ARBA" id="ARBA00038515"/>
    </source>
</evidence>
<dbReference type="InterPro" id="IPR038408">
    <property type="entry name" value="GNK2_sf"/>
</dbReference>
<dbReference type="CDD" id="cd23509">
    <property type="entry name" value="Gnk2-like"/>
    <property type="match status" value="2"/>
</dbReference>
<comment type="similarity">
    <text evidence="5">Belongs to the cysteine-rich repeat secretory protein family.</text>
</comment>
<evidence type="ECO:0000256" key="1">
    <source>
        <dbReference type="ARBA" id="ARBA00004613"/>
    </source>
</evidence>
<keyword evidence="2" id="KW-0964">Secreted</keyword>
<keyword evidence="6" id="KW-0812">Transmembrane</keyword>
<accession>A0AAD7L9M8</accession>
<evidence type="ECO:0000313" key="9">
    <source>
        <dbReference type="EMBL" id="KAJ7953798.1"/>
    </source>
</evidence>
<gene>
    <name evidence="9" type="ORF">O6P43_025452</name>
</gene>
<evidence type="ECO:0000256" key="4">
    <source>
        <dbReference type="ARBA" id="ARBA00022737"/>
    </source>
</evidence>
<feature type="signal peptide" evidence="7">
    <location>
        <begin position="1"/>
        <end position="21"/>
    </location>
</feature>
<dbReference type="Proteomes" id="UP001163823">
    <property type="component" value="Chromosome 10"/>
</dbReference>
<keyword evidence="4" id="KW-0677">Repeat</keyword>
<dbReference type="Pfam" id="PF01657">
    <property type="entry name" value="Stress-antifung"/>
    <property type="match status" value="2"/>
</dbReference>
<organism evidence="9 10">
    <name type="scientific">Quillaja saponaria</name>
    <name type="common">Soap bark tree</name>
    <dbReference type="NCBI Taxonomy" id="32244"/>
    <lineage>
        <taxon>Eukaryota</taxon>
        <taxon>Viridiplantae</taxon>
        <taxon>Streptophyta</taxon>
        <taxon>Embryophyta</taxon>
        <taxon>Tracheophyta</taxon>
        <taxon>Spermatophyta</taxon>
        <taxon>Magnoliopsida</taxon>
        <taxon>eudicotyledons</taxon>
        <taxon>Gunneridae</taxon>
        <taxon>Pentapetalae</taxon>
        <taxon>rosids</taxon>
        <taxon>fabids</taxon>
        <taxon>Fabales</taxon>
        <taxon>Quillajaceae</taxon>
        <taxon>Quillaja</taxon>
    </lineage>
</organism>
<evidence type="ECO:0000313" key="10">
    <source>
        <dbReference type="Proteomes" id="UP001163823"/>
    </source>
</evidence>
<dbReference type="PANTHER" id="PTHR32411:SF43">
    <property type="entry name" value="CYSTEINE-RICH REPEAT SECRETORY PROTEIN 38"/>
    <property type="match status" value="1"/>
</dbReference>
<dbReference type="InterPro" id="IPR002902">
    <property type="entry name" value="GNK2"/>
</dbReference>
<evidence type="ECO:0000256" key="6">
    <source>
        <dbReference type="SAM" id="Phobius"/>
    </source>
</evidence>
<comment type="subcellular location">
    <subcellularLocation>
        <location evidence="1">Secreted</location>
    </subcellularLocation>
</comment>
<dbReference type="Gene3D" id="3.30.430.20">
    <property type="entry name" value="Gnk2 domain, C-X8-C-X2-C motif"/>
    <property type="match status" value="2"/>
</dbReference>
<evidence type="ECO:0000259" key="8">
    <source>
        <dbReference type="PROSITE" id="PS51473"/>
    </source>
</evidence>
<dbReference type="PANTHER" id="PTHR32411">
    <property type="entry name" value="CYSTEINE-RICH REPEAT SECRETORY PROTEIN 38-RELATED"/>
    <property type="match status" value="1"/>
</dbReference>
<keyword evidence="6" id="KW-1133">Transmembrane helix</keyword>
<protein>
    <submittedName>
        <fullName evidence="9">Cysteine-rich repeat secretory protein 38-like</fullName>
    </submittedName>
</protein>
<evidence type="ECO:0000256" key="2">
    <source>
        <dbReference type="ARBA" id="ARBA00022525"/>
    </source>
</evidence>
<dbReference type="PROSITE" id="PS51473">
    <property type="entry name" value="GNK2"/>
    <property type="match status" value="2"/>
</dbReference>
<feature type="domain" description="Gnk2-homologous" evidence="8">
    <location>
        <begin position="101"/>
        <end position="207"/>
    </location>
</feature>
<evidence type="ECO:0000256" key="7">
    <source>
        <dbReference type="SAM" id="SignalP"/>
    </source>
</evidence>